<feature type="domain" description="SWIM-type" evidence="3">
    <location>
        <begin position="54"/>
        <end position="97"/>
    </location>
</feature>
<keyword evidence="1" id="KW-0862">Zinc</keyword>
<dbReference type="InterPro" id="IPR007527">
    <property type="entry name" value="Znf_SWIM"/>
</dbReference>
<dbReference type="OrthoDB" id="318346at2157"/>
<dbReference type="KEGG" id="hra:EI982_09400"/>
<keyword evidence="1" id="KW-0863">Zinc-finger</keyword>
<sequence>MNLSLPHQARRVDPMEARYQDATAFERARDEDVTVDVGDAPGRATMIVGDGDPHDVVLVEDDEGEIGYCDCDGFVMHQDDLAGGVCAHLVALAMEATLNEGLIKTVDDVLEVDDARDHPDVEQTDVVDAESVDAEANTTADVIDDVQEASADVPDRDDRAERPAPQLDDPFASAIEGVDERFVMTLGGDPYIRREGWQRLARSEGYRIRRDMVTLQSETDSTLAECEAQVLDGDDIVAEATGTAHIEAEDLAGAVGNLNELAETRAISRAMGWATGAGLSAVEVDASAEYEDGRARP</sequence>
<dbReference type="PROSITE" id="PS50966">
    <property type="entry name" value="ZF_SWIM"/>
    <property type="match status" value="1"/>
</dbReference>
<dbReference type="EMBL" id="CP034345">
    <property type="protein sequence ID" value="QGX94990.1"/>
    <property type="molecule type" value="Genomic_DNA"/>
</dbReference>
<reference evidence="4 5" key="1">
    <citation type="submission" date="2018-12" db="EMBL/GenBank/DDBJ databases">
        <title>Complete genome sequence of Haloplanus rallus MBLA0036.</title>
        <authorList>
            <person name="Nam Y.-d."/>
            <person name="Kang J."/>
            <person name="Chung W.-H."/>
            <person name="Park Y.S."/>
        </authorList>
    </citation>
    <scope>NUCLEOTIDE SEQUENCE [LARGE SCALE GENOMIC DNA]</scope>
    <source>
        <strain evidence="4 5">MBLA0036</strain>
    </source>
</reference>
<keyword evidence="1" id="KW-0479">Metal-binding</keyword>
<evidence type="ECO:0000313" key="4">
    <source>
        <dbReference type="EMBL" id="QGX94990.1"/>
    </source>
</evidence>
<dbReference type="GO" id="GO:0008270">
    <property type="term" value="F:zinc ion binding"/>
    <property type="evidence" value="ECO:0007669"/>
    <property type="project" value="UniProtKB-KW"/>
</dbReference>
<dbReference type="AlphaFoldDB" id="A0A6B9FE65"/>
<evidence type="ECO:0000256" key="1">
    <source>
        <dbReference type="PROSITE-ProRule" id="PRU00325"/>
    </source>
</evidence>
<feature type="compositionally biased region" description="Basic and acidic residues" evidence="2">
    <location>
        <begin position="153"/>
        <end position="162"/>
    </location>
</feature>
<dbReference type="GeneID" id="43369751"/>
<accession>A0A6B9FE65</accession>
<dbReference type="Proteomes" id="UP000428325">
    <property type="component" value="Chromosome"/>
</dbReference>
<gene>
    <name evidence="4" type="ORF">EI982_09400</name>
</gene>
<name>A0A6B9FE65_9EURY</name>
<proteinExistence type="predicted"/>
<dbReference type="RefSeq" id="WP_157689446.1">
    <property type="nucleotide sequence ID" value="NZ_CP034345.1"/>
</dbReference>
<evidence type="ECO:0000313" key="5">
    <source>
        <dbReference type="Proteomes" id="UP000428325"/>
    </source>
</evidence>
<keyword evidence="5" id="KW-1185">Reference proteome</keyword>
<evidence type="ECO:0000259" key="3">
    <source>
        <dbReference type="PROSITE" id="PS50966"/>
    </source>
</evidence>
<evidence type="ECO:0000256" key="2">
    <source>
        <dbReference type="SAM" id="MobiDB-lite"/>
    </source>
</evidence>
<organism evidence="4 5">
    <name type="scientific">Haloplanus rallus</name>
    <dbReference type="NCBI Taxonomy" id="1816183"/>
    <lineage>
        <taxon>Archaea</taxon>
        <taxon>Methanobacteriati</taxon>
        <taxon>Methanobacteriota</taxon>
        <taxon>Stenosarchaea group</taxon>
        <taxon>Halobacteria</taxon>
        <taxon>Halobacteriales</taxon>
        <taxon>Haloferacaceae</taxon>
        <taxon>Haloplanus</taxon>
    </lineage>
</organism>
<protein>
    <recommendedName>
        <fullName evidence="3">SWIM-type domain-containing protein</fullName>
    </recommendedName>
</protein>
<feature type="region of interest" description="Disordered" evidence="2">
    <location>
        <begin position="145"/>
        <end position="169"/>
    </location>
</feature>